<keyword evidence="2" id="KW-1185">Reference proteome</keyword>
<protein>
    <submittedName>
        <fullName evidence="1">Uncharacterized protein</fullName>
    </submittedName>
</protein>
<dbReference type="Proteomes" id="UP001500034">
    <property type="component" value="Unassembled WGS sequence"/>
</dbReference>
<dbReference type="RefSeq" id="WP_345589518.1">
    <property type="nucleotide sequence ID" value="NZ_BAABCQ010000012.1"/>
</dbReference>
<sequence length="225" mass="24101">MNPTDLLLSLKENARLLSGELDEEDRQKVVSALRLLHDEAVAGRAPGAARALRRLMRALAVLPPGHPVARHLDGRRYASEAPGVPSAALVADLIVLLGQAPDGPEELRRSARARLLAAPALSPREHAGLLARVPDGAPEPPGVIRLNDPGIGPRYPRFQFRPGTAEPLPVVRRINELLRADRDPWGAADWWLGGNAWLRGVPADLLGTLPDEDLVAAAAELVVGD</sequence>
<comment type="caution">
    <text evidence="1">The sequence shown here is derived from an EMBL/GenBank/DDBJ whole genome shotgun (WGS) entry which is preliminary data.</text>
</comment>
<accession>A0ABP7P3E2</accession>
<evidence type="ECO:0000313" key="2">
    <source>
        <dbReference type="Proteomes" id="UP001500034"/>
    </source>
</evidence>
<dbReference type="EMBL" id="BAABCQ010000012">
    <property type="protein sequence ID" value="GAA3958988.1"/>
    <property type="molecule type" value="Genomic_DNA"/>
</dbReference>
<name>A0ABP7P3E2_9ACTN</name>
<reference evidence="2" key="1">
    <citation type="journal article" date="2019" name="Int. J. Syst. Evol. Microbiol.">
        <title>The Global Catalogue of Microorganisms (GCM) 10K type strain sequencing project: providing services to taxonomists for standard genome sequencing and annotation.</title>
        <authorList>
            <consortium name="The Broad Institute Genomics Platform"/>
            <consortium name="The Broad Institute Genome Sequencing Center for Infectious Disease"/>
            <person name="Wu L."/>
            <person name="Ma J."/>
        </authorList>
    </citation>
    <scope>NUCLEOTIDE SEQUENCE [LARGE SCALE GENOMIC DNA]</scope>
    <source>
        <strain evidence="2">JCM 17027</strain>
    </source>
</reference>
<gene>
    <name evidence="1" type="ORF">GCM10022384_09810</name>
</gene>
<proteinExistence type="predicted"/>
<evidence type="ECO:0000313" key="1">
    <source>
        <dbReference type="EMBL" id="GAA3958988.1"/>
    </source>
</evidence>
<organism evidence="1 2">
    <name type="scientific">Streptomyces marokkonensis</name>
    <dbReference type="NCBI Taxonomy" id="324855"/>
    <lineage>
        <taxon>Bacteria</taxon>
        <taxon>Bacillati</taxon>
        <taxon>Actinomycetota</taxon>
        <taxon>Actinomycetes</taxon>
        <taxon>Kitasatosporales</taxon>
        <taxon>Streptomycetaceae</taxon>
        <taxon>Streptomyces</taxon>
    </lineage>
</organism>